<protein>
    <submittedName>
        <fullName evidence="1">Uncharacterized protein</fullName>
    </submittedName>
</protein>
<dbReference type="InterPro" id="IPR036390">
    <property type="entry name" value="WH_DNA-bd_sf"/>
</dbReference>
<dbReference type="SUPFAM" id="SSF46785">
    <property type="entry name" value="Winged helix' DNA-binding domain"/>
    <property type="match status" value="1"/>
</dbReference>
<dbReference type="AlphaFoldDB" id="A0A6A8GFA3"/>
<organism evidence="1 2">
    <name type="scientific">Haloferax litoreum</name>
    <dbReference type="NCBI Taxonomy" id="2666140"/>
    <lineage>
        <taxon>Archaea</taxon>
        <taxon>Methanobacteriati</taxon>
        <taxon>Methanobacteriota</taxon>
        <taxon>Stenosarchaea group</taxon>
        <taxon>Halobacteria</taxon>
        <taxon>Halobacteriales</taxon>
        <taxon>Haloferacaceae</taxon>
        <taxon>Haloferax</taxon>
    </lineage>
</organism>
<dbReference type="EMBL" id="WKJO01000001">
    <property type="protein sequence ID" value="MRX20470.1"/>
    <property type="molecule type" value="Genomic_DNA"/>
</dbReference>
<proteinExistence type="predicted"/>
<gene>
    <name evidence="1" type="ORF">GJR96_00660</name>
</gene>
<evidence type="ECO:0000313" key="2">
    <source>
        <dbReference type="Proteomes" id="UP000439022"/>
    </source>
</evidence>
<sequence length="273" mass="30614">MGEVTNMPGRKPAVTAEEVLRHMKESSRPVWGVKELTDAFNVAKNTIRSRLEELVSRGKVEEIEFSAMTAYYLPGRVLGEQVDTEAAHRQDLFDHYTDKFVGLGTAPWTAIHPNDGPVEAGDKIQFEVFGRPGEWTEWARNHWSDRRESLEPGEVPAGETAALVSGTLYAKPTVPIEHIPYVEGYDLEKNVGGRWVPSGDSSHQILVAEGLKNYLIKPCNDAVFLKDVSVDWISTGREVPEERPVMDLGNMDEQIEKVDEWRTKNIDSDEPGL</sequence>
<dbReference type="RefSeq" id="WP_151161068.1">
    <property type="nucleotide sequence ID" value="NZ_WKJO01000001.1"/>
</dbReference>
<accession>A0A6A8GFA3</accession>
<comment type="caution">
    <text evidence="1">The sequence shown here is derived from an EMBL/GenBank/DDBJ whole genome shotgun (WGS) entry which is preliminary data.</text>
</comment>
<evidence type="ECO:0000313" key="1">
    <source>
        <dbReference type="EMBL" id="MRX20470.1"/>
    </source>
</evidence>
<dbReference type="Proteomes" id="UP000439022">
    <property type="component" value="Unassembled WGS sequence"/>
</dbReference>
<name>A0A6A8GFA3_9EURY</name>
<reference evidence="1 2" key="1">
    <citation type="submission" date="2019-11" db="EMBL/GenBank/DDBJ databases">
        <title>Whole genome sequence of Haloferax sp. MBLA0076.</title>
        <authorList>
            <person name="Seo M.-J."/>
            <person name="Cho E.-S."/>
        </authorList>
    </citation>
    <scope>NUCLEOTIDE SEQUENCE [LARGE SCALE GENOMIC DNA]</scope>
    <source>
        <strain evidence="1 2">MBLA0076</strain>
    </source>
</reference>
<keyword evidence="2" id="KW-1185">Reference proteome</keyword>